<protein>
    <submittedName>
        <fullName evidence="8">Flp pilus assembly protein TadB</fullName>
    </submittedName>
</protein>
<keyword evidence="4 6" id="KW-1133">Transmembrane helix</keyword>
<comment type="subcellular location">
    <subcellularLocation>
        <location evidence="1">Cell membrane</location>
        <topology evidence="1">Multi-pass membrane protein</topology>
    </subcellularLocation>
</comment>
<reference evidence="8 9" key="1">
    <citation type="submission" date="2018-02" db="EMBL/GenBank/DDBJ databases">
        <authorList>
            <person name="Cohen D.B."/>
            <person name="Kent A.D."/>
        </authorList>
    </citation>
    <scope>NUCLEOTIDE SEQUENCE [LARGE SCALE GENOMIC DNA]</scope>
    <source>
        <strain evidence="8">1</strain>
    </source>
</reference>
<feature type="transmembrane region" description="Helical" evidence="6">
    <location>
        <begin position="219"/>
        <end position="238"/>
    </location>
</feature>
<keyword evidence="5 6" id="KW-0472">Membrane</keyword>
<evidence type="ECO:0000313" key="8">
    <source>
        <dbReference type="EMBL" id="SPD88115.1"/>
    </source>
</evidence>
<gene>
    <name evidence="8" type="ORF">MPLG2_3085</name>
</gene>
<name>A0A2N9JJ81_9ACTN</name>
<organism evidence="8 9">
    <name type="scientific">Micropruina glycogenica</name>
    <dbReference type="NCBI Taxonomy" id="75385"/>
    <lineage>
        <taxon>Bacteria</taxon>
        <taxon>Bacillati</taxon>
        <taxon>Actinomycetota</taxon>
        <taxon>Actinomycetes</taxon>
        <taxon>Propionibacteriales</taxon>
        <taxon>Nocardioidaceae</taxon>
        <taxon>Micropruina</taxon>
    </lineage>
</organism>
<keyword evidence="3 6" id="KW-0812">Transmembrane</keyword>
<dbReference type="OrthoDB" id="3828740at2"/>
<keyword evidence="9" id="KW-1185">Reference proteome</keyword>
<evidence type="ECO:0000256" key="4">
    <source>
        <dbReference type="ARBA" id="ARBA00022989"/>
    </source>
</evidence>
<dbReference type="Pfam" id="PF00482">
    <property type="entry name" value="T2SSF"/>
    <property type="match status" value="1"/>
</dbReference>
<dbReference type="PANTHER" id="PTHR35007">
    <property type="entry name" value="INTEGRAL MEMBRANE PROTEIN-RELATED"/>
    <property type="match status" value="1"/>
</dbReference>
<evidence type="ECO:0000259" key="7">
    <source>
        <dbReference type="Pfam" id="PF00482"/>
    </source>
</evidence>
<dbReference type="PANTHER" id="PTHR35007:SF3">
    <property type="entry name" value="POSSIBLE CONSERVED ALANINE RICH MEMBRANE PROTEIN"/>
    <property type="match status" value="1"/>
</dbReference>
<evidence type="ECO:0000313" key="9">
    <source>
        <dbReference type="Proteomes" id="UP000238164"/>
    </source>
</evidence>
<dbReference type="RefSeq" id="WP_105186691.1">
    <property type="nucleotide sequence ID" value="NZ_BAAAGO010000006.1"/>
</dbReference>
<evidence type="ECO:0000256" key="2">
    <source>
        <dbReference type="ARBA" id="ARBA00022475"/>
    </source>
</evidence>
<evidence type="ECO:0000256" key="6">
    <source>
        <dbReference type="SAM" id="Phobius"/>
    </source>
</evidence>
<dbReference type="AlphaFoldDB" id="A0A2N9JJ81"/>
<dbReference type="InterPro" id="IPR018076">
    <property type="entry name" value="T2SS_GspF_dom"/>
</dbReference>
<feature type="transmembrane region" description="Helical" evidence="6">
    <location>
        <begin position="54"/>
        <end position="87"/>
    </location>
</feature>
<dbReference type="KEGG" id="mgg:MPLG2_3085"/>
<evidence type="ECO:0000256" key="5">
    <source>
        <dbReference type="ARBA" id="ARBA00023136"/>
    </source>
</evidence>
<feature type="transmembrane region" description="Helical" evidence="6">
    <location>
        <begin position="244"/>
        <end position="264"/>
    </location>
</feature>
<dbReference type="GO" id="GO:0005886">
    <property type="term" value="C:plasma membrane"/>
    <property type="evidence" value="ECO:0007669"/>
    <property type="project" value="UniProtKB-SubCell"/>
</dbReference>
<dbReference type="InterPro" id="IPR042094">
    <property type="entry name" value="T2SS_GspF_sf"/>
</dbReference>
<dbReference type="Gene3D" id="1.20.81.30">
    <property type="entry name" value="Type II secretion system (T2SS), domain F"/>
    <property type="match status" value="1"/>
</dbReference>
<evidence type="ECO:0000256" key="3">
    <source>
        <dbReference type="ARBA" id="ARBA00022692"/>
    </source>
</evidence>
<dbReference type="EMBL" id="LT985188">
    <property type="protein sequence ID" value="SPD88115.1"/>
    <property type="molecule type" value="Genomic_DNA"/>
</dbReference>
<accession>A0A2N9JJ81</accession>
<evidence type="ECO:0000256" key="1">
    <source>
        <dbReference type="ARBA" id="ARBA00004651"/>
    </source>
</evidence>
<sequence>MTALVTLLGAATVAGIVLVIAGFRTPPATSRTPSRSGTTARLRDLTTKYAWRLALGLVGGMGFAALTGVTVMVLVVPIAVIGLPMLLGAPPNRDVEMLQALDRWVRSLAAMLPTGRSITDAIRLSQRQAPERLAGPLRLLVARLDDRWTSGEALRAMADELDSADADAVLAALALAAERGGTGAAATLHALADTIQDRLRAQREIETERAKPRIVVRQVTIISVAVLALALVFGRAFFEPYATPTGQVILACLLAAYVLSLIVLRRMTMPRRRERILRSLR</sequence>
<dbReference type="Proteomes" id="UP000238164">
    <property type="component" value="Chromosome 1"/>
</dbReference>
<proteinExistence type="predicted"/>
<feature type="domain" description="Type II secretion system protein GspF" evidence="7">
    <location>
        <begin position="104"/>
        <end position="230"/>
    </location>
</feature>
<keyword evidence="2" id="KW-1003">Cell membrane</keyword>